<gene>
    <name evidence="1" type="ORF">SAMN02927903_00978</name>
</gene>
<reference evidence="1 2" key="1">
    <citation type="submission" date="2016-10" db="EMBL/GenBank/DDBJ databases">
        <authorList>
            <person name="de Groot N.N."/>
        </authorList>
    </citation>
    <scope>NUCLEOTIDE SEQUENCE [LARGE SCALE GENOMIC DNA]</scope>
    <source>
        <strain evidence="1 2">CGMCC 1.7031</strain>
    </source>
</reference>
<sequence>MKKIIKRIAPEWLLKWYRVRDVSKFKNKSTGEVFTQIYNSNYWKSSESASGTGSELEQTKTLRSDIAQLINDKQIKSILDLPCGDFKWMQHVDLSDVKYTGADIVEELIVKNKQKYENENREFKVINLIEDPLPLNDMIMVRDCLVHLSEADILKALANIKSSGCKYLFTTTFPEQRENHNIVTGGWRKINLQLPPFNLPTPIVIINENCTEGVKGEYKDKSMGLWEVSKI</sequence>
<evidence type="ECO:0000313" key="1">
    <source>
        <dbReference type="EMBL" id="SCY23232.1"/>
    </source>
</evidence>
<dbReference type="InterPro" id="IPR029063">
    <property type="entry name" value="SAM-dependent_MTases_sf"/>
</dbReference>
<evidence type="ECO:0008006" key="3">
    <source>
        <dbReference type="Google" id="ProtNLM"/>
    </source>
</evidence>
<accession>A0A1G5E8E1</accession>
<organism evidence="1 2">
    <name type="scientific">Flavobacterium caeni</name>
    <dbReference type="NCBI Taxonomy" id="490189"/>
    <lineage>
        <taxon>Bacteria</taxon>
        <taxon>Pseudomonadati</taxon>
        <taxon>Bacteroidota</taxon>
        <taxon>Flavobacteriia</taxon>
        <taxon>Flavobacteriales</taxon>
        <taxon>Flavobacteriaceae</taxon>
        <taxon>Flavobacterium</taxon>
    </lineage>
</organism>
<proteinExistence type="predicted"/>
<dbReference type="AlphaFoldDB" id="A0A1G5E8E1"/>
<dbReference type="SUPFAM" id="SSF53335">
    <property type="entry name" value="S-adenosyl-L-methionine-dependent methyltransferases"/>
    <property type="match status" value="1"/>
</dbReference>
<dbReference type="OrthoDB" id="20930at2"/>
<dbReference type="STRING" id="490189.SAMN02927903_00978"/>
<dbReference type="EMBL" id="FMVF01000004">
    <property type="protein sequence ID" value="SCY23232.1"/>
    <property type="molecule type" value="Genomic_DNA"/>
</dbReference>
<dbReference type="Proteomes" id="UP000199354">
    <property type="component" value="Unassembled WGS sequence"/>
</dbReference>
<dbReference type="RefSeq" id="WP_091141180.1">
    <property type="nucleotide sequence ID" value="NZ_FMVF01000004.1"/>
</dbReference>
<name>A0A1G5E8E1_9FLAO</name>
<keyword evidence="2" id="KW-1185">Reference proteome</keyword>
<evidence type="ECO:0000313" key="2">
    <source>
        <dbReference type="Proteomes" id="UP000199354"/>
    </source>
</evidence>
<protein>
    <recommendedName>
        <fullName evidence="3">Methyltransferase domain-containing protein</fullName>
    </recommendedName>
</protein>
<dbReference type="Gene3D" id="3.40.50.150">
    <property type="entry name" value="Vaccinia Virus protein VP39"/>
    <property type="match status" value="1"/>
</dbReference>